<keyword evidence="1" id="KW-0479">Metal-binding</keyword>
<evidence type="ECO:0000313" key="2">
    <source>
        <dbReference type="EMBL" id="KRN46789.1"/>
    </source>
</evidence>
<sequence>MSLTPKQLDACVLVWLDEAREQILNAMQIPLQVSEKTNARDLVTNVDRSIEQFYVQKIQHLMPNAHIISEEGYGDHVESMDGDVWFIDPIDGTLNFVEQRAEFATMLALYHDGEPVCAWIMDVIQNEVIHGGPTLGVFENEQRLSKFENRGLAAGLIVVSGARLLSNQMCLPEIAQTALGFRVYGSAGISYMHVLQGRAIGYISKMKPWDYAPGVALAKTLGLSTSNIDGNALNMLISNSVVVSTPSAHEEIMRIEKQTNGV</sequence>
<dbReference type="PANTHER" id="PTHR20854">
    <property type="entry name" value="INOSITOL MONOPHOSPHATASE"/>
    <property type="match status" value="1"/>
</dbReference>
<dbReference type="PANTHER" id="PTHR20854:SF4">
    <property type="entry name" value="INOSITOL-1-MONOPHOSPHATASE-RELATED"/>
    <property type="match status" value="1"/>
</dbReference>
<keyword evidence="3" id="KW-0378">Hydrolase</keyword>
<dbReference type="PRINTS" id="PR00377">
    <property type="entry name" value="IMPHPHTASES"/>
</dbReference>
<dbReference type="GO" id="GO:0008934">
    <property type="term" value="F:inositol monophosphate 1-phosphatase activity"/>
    <property type="evidence" value="ECO:0007669"/>
    <property type="project" value="TreeGrafter"/>
</dbReference>
<accession>A0A0R2H850</accession>
<feature type="binding site" evidence="1">
    <location>
        <position position="91"/>
    </location>
    <ligand>
        <name>Mg(2+)</name>
        <dbReference type="ChEBI" id="CHEBI:18420"/>
        <label>1</label>
        <note>catalytic</note>
    </ligand>
</feature>
<feature type="binding site" evidence="1">
    <location>
        <position position="210"/>
    </location>
    <ligand>
        <name>Mg(2+)</name>
        <dbReference type="ChEBI" id="CHEBI:18420"/>
        <label>1</label>
        <note>catalytic</note>
    </ligand>
</feature>
<feature type="binding site" evidence="1">
    <location>
        <position position="88"/>
    </location>
    <ligand>
        <name>Mg(2+)</name>
        <dbReference type="ChEBI" id="CHEBI:18420"/>
        <label>1</label>
        <note>catalytic</note>
    </ligand>
</feature>
<keyword evidence="1" id="KW-0460">Magnesium</keyword>
<reference evidence="3 5" key="2">
    <citation type="submission" date="2018-06" db="EMBL/GenBank/DDBJ databases">
        <authorList>
            <consortium name="Pathogen Informatics"/>
            <person name="Doyle S."/>
        </authorList>
    </citation>
    <scope>NUCLEOTIDE SEQUENCE [LARGE SCALE GENOMIC DNA]</scope>
    <source>
        <strain evidence="3 5">NCTC13645</strain>
    </source>
</reference>
<dbReference type="RefSeq" id="WP_057743398.1">
    <property type="nucleotide sequence ID" value="NZ_BJLU01000001.1"/>
</dbReference>
<feature type="binding site" evidence="1">
    <location>
        <position position="90"/>
    </location>
    <ligand>
        <name>Mg(2+)</name>
        <dbReference type="ChEBI" id="CHEBI:18420"/>
        <label>2</label>
    </ligand>
</feature>
<dbReference type="EMBL" id="JQBM01000001">
    <property type="protein sequence ID" value="KRN46789.1"/>
    <property type="molecule type" value="Genomic_DNA"/>
</dbReference>
<protein>
    <submittedName>
        <fullName evidence="3">Inositol-1-monophosphatase</fullName>
        <ecNumber evidence="3">3.1.3.25</ecNumber>
    </submittedName>
    <submittedName>
        <fullName evidence="2">Myo-inositol-1(Or 4)-monophosphatase</fullName>
    </submittedName>
</protein>
<feature type="binding site" evidence="1">
    <location>
        <position position="70"/>
    </location>
    <ligand>
        <name>Mg(2+)</name>
        <dbReference type="ChEBI" id="CHEBI:18420"/>
        <label>1</label>
        <note>catalytic</note>
    </ligand>
</feature>
<dbReference type="EMBL" id="UHIV01000008">
    <property type="protein sequence ID" value="SUP61553.1"/>
    <property type="molecule type" value="Genomic_DNA"/>
</dbReference>
<gene>
    <name evidence="3" type="primary">suhB</name>
    <name evidence="2" type="ORF">IV50_GL000051</name>
    <name evidence="3" type="ORF">NCTC13645_02717</name>
</gene>
<organism evidence="2 4">
    <name type="scientific">Weissella viridescens</name>
    <name type="common">Lactobacillus viridescens</name>
    <dbReference type="NCBI Taxonomy" id="1629"/>
    <lineage>
        <taxon>Bacteria</taxon>
        <taxon>Bacillati</taxon>
        <taxon>Bacillota</taxon>
        <taxon>Bacilli</taxon>
        <taxon>Lactobacillales</taxon>
        <taxon>Lactobacillaceae</taxon>
        <taxon>Weissella</taxon>
    </lineage>
</organism>
<proteinExistence type="predicted"/>
<dbReference type="PATRIC" id="fig|1629.5.peg.52"/>
<dbReference type="Proteomes" id="UP000254621">
    <property type="component" value="Unassembled WGS sequence"/>
</dbReference>
<dbReference type="Proteomes" id="UP000051992">
    <property type="component" value="Unassembled WGS sequence"/>
</dbReference>
<dbReference type="AlphaFoldDB" id="A0A0R2H850"/>
<dbReference type="GO" id="GO:0007165">
    <property type="term" value="P:signal transduction"/>
    <property type="evidence" value="ECO:0007669"/>
    <property type="project" value="TreeGrafter"/>
</dbReference>
<name>A0A0R2H850_WEIVI</name>
<dbReference type="Pfam" id="PF00459">
    <property type="entry name" value="Inositol_P"/>
    <property type="match status" value="1"/>
</dbReference>
<reference evidence="2 4" key="1">
    <citation type="journal article" date="2015" name="Genome Announc.">
        <title>Expanding the biotechnology potential of lactobacilli through comparative genomics of 213 strains and associated genera.</title>
        <authorList>
            <person name="Sun Z."/>
            <person name="Harris H.M."/>
            <person name="McCann A."/>
            <person name="Guo C."/>
            <person name="Argimon S."/>
            <person name="Zhang W."/>
            <person name="Yang X."/>
            <person name="Jeffery I.B."/>
            <person name="Cooney J.C."/>
            <person name="Kagawa T.F."/>
            <person name="Liu W."/>
            <person name="Song Y."/>
            <person name="Salvetti E."/>
            <person name="Wrobel A."/>
            <person name="Rasinkangas P."/>
            <person name="Parkhill J."/>
            <person name="Rea M.C."/>
            <person name="O'Sullivan O."/>
            <person name="Ritari J."/>
            <person name="Douillard F.P."/>
            <person name="Paul Ross R."/>
            <person name="Yang R."/>
            <person name="Briner A.E."/>
            <person name="Felis G.E."/>
            <person name="de Vos W.M."/>
            <person name="Barrangou R."/>
            <person name="Klaenhammer T.R."/>
            <person name="Caufield P.W."/>
            <person name="Cui Y."/>
            <person name="Zhang H."/>
            <person name="O'Toole P.W."/>
        </authorList>
    </citation>
    <scope>NUCLEOTIDE SEQUENCE [LARGE SCALE GENOMIC DNA]</scope>
    <source>
        <strain evidence="2 4">DSM 20410</strain>
    </source>
</reference>
<dbReference type="Gene3D" id="3.40.190.80">
    <property type="match status" value="1"/>
</dbReference>
<dbReference type="Gene3D" id="3.30.540.10">
    <property type="entry name" value="Fructose-1,6-Bisphosphatase, subunit A, domain 1"/>
    <property type="match status" value="1"/>
</dbReference>
<dbReference type="EC" id="3.1.3.25" evidence="3"/>
<dbReference type="GO" id="GO:0046872">
    <property type="term" value="F:metal ion binding"/>
    <property type="evidence" value="ECO:0007669"/>
    <property type="project" value="UniProtKB-KW"/>
</dbReference>
<dbReference type="STRING" id="1629.IV50_GL000051"/>
<comment type="cofactor">
    <cofactor evidence="1">
        <name>Mg(2+)</name>
        <dbReference type="ChEBI" id="CHEBI:18420"/>
    </cofactor>
</comment>
<evidence type="ECO:0000313" key="4">
    <source>
        <dbReference type="Proteomes" id="UP000051992"/>
    </source>
</evidence>
<keyword evidence="4" id="KW-1185">Reference proteome</keyword>
<dbReference type="InterPro" id="IPR000760">
    <property type="entry name" value="Inositol_monophosphatase-like"/>
</dbReference>
<evidence type="ECO:0000313" key="3">
    <source>
        <dbReference type="EMBL" id="SUP61553.1"/>
    </source>
</evidence>
<dbReference type="GO" id="GO:0006020">
    <property type="term" value="P:inositol metabolic process"/>
    <property type="evidence" value="ECO:0007669"/>
    <property type="project" value="TreeGrafter"/>
</dbReference>
<dbReference type="CDD" id="cd01637">
    <property type="entry name" value="IMPase_like"/>
    <property type="match status" value="1"/>
</dbReference>
<evidence type="ECO:0000313" key="5">
    <source>
        <dbReference type="Proteomes" id="UP000254621"/>
    </source>
</evidence>
<evidence type="ECO:0000256" key="1">
    <source>
        <dbReference type="PIRSR" id="PIRSR600760-2"/>
    </source>
</evidence>
<dbReference type="SUPFAM" id="SSF56655">
    <property type="entry name" value="Carbohydrate phosphatase"/>
    <property type="match status" value="1"/>
</dbReference>
<dbReference type="OrthoDB" id="9772456at2"/>